<proteinExistence type="predicted"/>
<dbReference type="Gene3D" id="2.30.130.30">
    <property type="entry name" value="Hypothetical protein"/>
    <property type="match status" value="1"/>
</dbReference>
<organism evidence="2 3">
    <name type="scientific">Herrania umbratica</name>
    <dbReference type="NCBI Taxonomy" id="108875"/>
    <lineage>
        <taxon>Eukaryota</taxon>
        <taxon>Viridiplantae</taxon>
        <taxon>Streptophyta</taxon>
        <taxon>Embryophyta</taxon>
        <taxon>Tracheophyta</taxon>
        <taxon>Spermatophyta</taxon>
        <taxon>Magnoliopsida</taxon>
        <taxon>eudicotyledons</taxon>
        <taxon>Gunneridae</taxon>
        <taxon>Pentapetalae</taxon>
        <taxon>rosids</taxon>
        <taxon>malvids</taxon>
        <taxon>Malvales</taxon>
        <taxon>Malvaceae</taxon>
        <taxon>Byttnerioideae</taxon>
        <taxon>Herrania</taxon>
    </lineage>
</organism>
<evidence type="ECO:0000313" key="3">
    <source>
        <dbReference type="RefSeq" id="XP_021290633.1"/>
    </source>
</evidence>
<feature type="domain" description="ASCH" evidence="1">
    <location>
        <begin position="167"/>
        <end position="270"/>
    </location>
</feature>
<dbReference type="PANTHER" id="PTHR34204">
    <property type="entry name" value="RNA-BINDING ASCH DOMAIN PROTEIN"/>
    <property type="match status" value="1"/>
</dbReference>
<dbReference type="InterPro" id="IPR007374">
    <property type="entry name" value="ASCH_domain"/>
</dbReference>
<dbReference type="GeneID" id="110421371"/>
<sequence length="303" mass="33612">MECCQSHNEQVVTCQPFHKSQSQWTTVRREGKESKRAKPKGANPVDMRNCVEELVKFPLHSQMNGTLEWDIGLSQEFCSSLLGHHSADPFSPIANSLGVSQNPLYIQLASALYEIITFGSLQASSKCNKLASSYEGSGLKQKEEWFDLVHKKGSELAEILKNINFELHVQEAFFTQLKGGLKTVEGRCALGGYNRIASGALILFYKCLVLEVQDVHRCASFFEMLEAESLAKVLPGVETIDEGIQVYRKFYSEEKEMSNGVLAICVAKVAAQPYLSLARILSGLSYEGVQSLLNEEHLLGSIP</sequence>
<accession>A0A6J1AUE6</accession>
<dbReference type="Pfam" id="PF04266">
    <property type="entry name" value="ASCH"/>
    <property type="match status" value="1"/>
</dbReference>
<dbReference type="Proteomes" id="UP000504621">
    <property type="component" value="Unplaced"/>
</dbReference>
<name>A0A6J1AUE6_9ROSI</name>
<dbReference type="RefSeq" id="XP_021290633.1">
    <property type="nucleotide sequence ID" value="XM_021434958.1"/>
</dbReference>
<protein>
    <submittedName>
        <fullName evidence="3">Uncharacterized protein LOC110421371</fullName>
    </submittedName>
</protein>
<keyword evidence="2" id="KW-1185">Reference proteome</keyword>
<dbReference type="CDD" id="cd06555">
    <property type="entry name" value="ASCH_PF0470_like"/>
    <property type="match status" value="1"/>
</dbReference>
<evidence type="ECO:0000259" key="1">
    <source>
        <dbReference type="SMART" id="SM01022"/>
    </source>
</evidence>
<dbReference type="AlphaFoldDB" id="A0A6J1AUE6"/>
<reference evidence="3" key="1">
    <citation type="submission" date="2025-08" db="UniProtKB">
        <authorList>
            <consortium name="RefSeq"/>
        </authorList>
    </citation>
    <scope>IDENTIFICATION</scope>
    <source>
        <tissue evidence="3">Leaf</tissue>
    </source>
</reference>
<dbReference type="PANTHER" id="PTHR34204:SF3">
    <property type="entry name" value="ASCH DOMAIN-CONTAINING PROTEIN"/>
    <property type="match status" value="1"/>
</dbReference>
<dbReference type="InterPro" id="IPR015947">
    <property type="entry name" value="PUA-like_sf"/>
</dbReference>
<gene>
    <name evidence="3" type="primary">LOC110421371</name>
</gene>
<dbReference type="OrthoDB" id="112749at2759"/>
<dbReference type="SUPFAM" id="SSF88697">
    <property type="entry name" value="PUA domain-like"/>
    <property type="match status" value="1"/>
</dbReference>
<dbReference type="SMART" id="SM01022">
    <property type="entry name" value="ASCH"/>
    <property type="match status" value="1"/>
</dbReference>
<evidence type="ECO:0000313" key="2">
    <source>
        <dbReference type="Proteomes" id="UP000504621"/>
    </source>
</evidence>